<feature type="non-terminal residue" evidence="2">
    <location>
        <position position="53"/>
    </location>
</feature>
<sequence>MFCKLKYFGKLAHCDRINSDNGLERAIIDGKVPGRQGGGRRRTSRRWQHNIKD</sequence>
<evidence type="ECO:0000256" key="1">
    <source>
        <dbReference type="SAM" id="MobiDB-lite"/>
    </source>
</evidence>
<feature type="region of interest" description="Disordered" evidence="1">
    <location>
        <begin position="29"/>
        <end position="53"/>
    </location>
</feature>
<proteinExistence type="predicted"/>
<protein>
    <submittedName>
        <fullName evidence="2">Uncharacterized protein</fullName>
    </submittedName>
</protein>
<dbReference type="EMBL" id="HACG01023125">
    <property type="protein sequence ID" value="CEK69990.1"/>
    <property type="molecule type" value="Transcribed_RNA"/>
</dbReference>
<accession>A0A0B6ZQK5</accession>
<gene>
    <name evidence="2" type="primary">ORF72393</name>
</gene>
<dbReference type="AlphaFoldDB" id="A0A0B6ZQK5"/>
<organism evidence="2">
    <name type="scientific">Arion vulgaris</name>
    <dbReference type="NCBI Taxonomy" id="1028688"/>
    <lineage>
        <taxon>Eukaryota</taxon>
        <taxon>Metazoa</taxon>
        <taxon>Spiralia</taxon>
        <taxon>Lophotrochozoa</taxon>
        <taxon>Mollusca</taxon>
        <taxon>Gastropoda</taxon>
        <taxon>Heterobranchia</taxon>
        <taxon>Euthyneura</taxon>
        <taxon>Panpulmonata</taxon>
        <taxon>Eupulmonata</taxon>
        <taxon>Stylommatophora</taxon>
        <taxon>Helicina</taxon>
        <taxon>Arionoidea</taxon>
        <taxon>Arionidae</taxon>
        <taxon>Arion</taxon>
    </lineage>
</organism>
<evidence type="ECO:0000313" key="2">
    <source>
        <dbReference type="EMBL" id="CEK69990.1"/>
    </source>
</evidence>
<reference evidence="2" key="1">
    <citation type="submission" date="2014-12" db="EMBL/GenBank/DDBJ databases">
        <title>Insight into the proteome of Arion vulgaris.</title>
        <authorList>
            <person name="Aradska J."/>
            <person name="Bulat T."/>
            <person name="Smidak R."/>
            <person name="Sarate P."/>
            <person name="Gangsoo J."/>
            <person name="Sialana F."/>
            <person name="Bilban M."/>
            <person name="Lubec G."/>
        </authorList>
    </citation>
    <scope>NUCLEOTIDE SEQUENCE</scope>
    <source>
        <tissue evidence="2">Skin</tissue>
    </source>
</reference>
<name>A0A0B6ZQK5_9EUPU</name>
<feature type="compositionally biased region" description="Basic residues" evidence="1">
    <location>
        <begin position="38"/>
        <end position="53"/>
    </location>
</feature>